<evidence type="ECO:0000313" key="2">
    <source>
        <dbReference type="EMBL" id="KAJ1188477.1"/>
    </source>
</evidence>
<proteinExistence type="predicted"/>
<organism evidence="2 3">
    <name type="scientific">Pleurodeles waltl</name>
    <name type="common">Iberian ribbed newt</name>
    <dbReference type="NCBI Taxonomy" id="8319"/>
    <lineage>
        <taxon>Eukaryota</taxon>
        <taxon>Metazoa</taxon>
        <taxon>Chordata</taxon>
        <taxon>Craniata</taxon>
        <taxon>Vertebrata</taxon>
        <taxon>Euteleostomi</taxon>
        <taxon>Amphibia</taxon>
        <taxon>Batrachia</taxon>
        <taxon>Caudata</taxon>
        <taxon>Salamandroidea</taxon>
        <taxon>Salamandridae</taxon>
        <taxon>Pleurodelinae</taxon>
        <taxon>Pleurodeles</taxon>
    </lineage>
</organism>
<feature type="region of interest" description="Disordered" evidence="1">
    <location>
        <begin position="1"/>
        <end position="56"/>
    </location>
</feature>
<protein>
    <submittedName>
        <fullName evidence="2">Uncharacterized protein</fullName>
    </submittedName>
</protein>
<reference evidence="2" key="1">
    <citation type="journal article" date="2022" name="bioRxiv">
        <title>Sequencing and chromosome-scale assembly of the giantPleurodeles waltlgenome.</title>
        <authorList>
            <person name="Brown T."/>
            <person name="Elewa A."/>
            <person name="Iarovenko S."/>
            <person name="Subramanian E."/>
            <person name="Araus A.J."/>
            <person name="Petzold A."/>
            <person name="Susuki M."/>
            <person name="Suzuki K.-i.T."/>
            <person name="Hayashi T."/>
            <person name="Toyoda A."/>
            <person name="Oliveira C."/>
            <person name="Osipova E."/>
            <person name="Leigh N.D."/>
            <person name="Simon A."/>
            <person name="Yun M.H."/>
        </authorList>
    </citation>
    <scope>NUCLEOTIDE SEQUENCE</scope>
    <source>
        <strain evidence="2">20211129_DDA</strain>
        <tissue evidence="2">Liver</tissue>
    </source>
</reference>
<gene>
    <name evidence="2" type="ORF">NDU88_005238</name>
</gene>
<keyword evidence="3" id="KW-1185">Reference proteome</keyword>
<accession>A0AAV7ULI3</accession>
<dbReference type="EMBL" id="JANPWB010000005">
    <property type="protein sequence ID" value="KAJ1188477.1"/>
    <property type="molecule type" value="Genomic_DNA"/>
</dbReference>
<sequence>MRGSRGAATSNENLTRRPMKIQARSGRHQQVGRSAAADQPRPPPLPQDAAKGERRPLALFAGPELLRHGLRVGRGSVFRRLTQEAASGFTR</sequence>
<dbReference type="AlphaFoldDB" id="A0AAV7ULI3"/>
<name>A0AAV7ULI3_PLEWA</name>
<evidence type="ECO:0000313" key="3">
    <source>
        <dbReference type="Proteomes" id="UP001066276"/>
    </source>
</evidence>
<evidence type="ECO:0000256" key="1">
    <source>
        <dbReference type="SAM" id="MobiDB-lite"/>
    </source>
</evidence>
<comment type="caution">
    <text evidence="2">The sequence shown here is derived from an EMBL/GenBank/DDBJ whole genome shotgun (WGS) entry which is preliminary data.</text>
</comment>
<dbReference type="Proteomes" id="UP001066276">
    <property type="component" value="Chromosome 3_1"/>
</dbReference>